<dbReference type="EMBL" id="JAGFBR010000184">
    <property type="protein sequence ID" value="KAH0446564.1"/>
    <property type="molecule type" value="Genomic_DNA"/>
</dbReference>
<feature type="domain" description="NADH:quinone oxidoreductase/Mrp antiporter transmembrane" evidence="4">
    <location>
        <begin position="43"/>
        <end position="95"/>
    </location>
</feature>
<feature type="transmembrane region" description="Helical" evidence="3">
    <location>
        <begin position="38"/>
        <end position="59"/>
    </location>
</feature>
<keyword evidence="1" id="KW-1278">Translocase</keyword>
<organism evidence="5 6">
    <name type="scientific">Dendrobium chrysotoxum</name>
    <name type="common">Orchid</name>
    <dbReference type="NCBI Taxonomy" id="161865"/>
    <lineage>
        <taxon>Eukaryota</taxon>
        <taxon>Viridiplantae</taxon>
        <taxon>Streptophyta</taxon>
        <taxon>Embryophyta</taxon>
        <taxon>Tracheophyta</taxon>
        <taxon>Spermatophyta</taxon>
        <taxon>Magnoliopsida</taxon>
        <taxon>Liliopsida</taxon>
        <taxon>Asparagales</taxon>
        <taxon>Orchidaceae</taxon>
        <taxon>Epidendroideae</taxon>
        <taxon>Malaxideae</taxon>
        <taxon>Dendrobiinae</taxon>
        <taxon>Dendrobium</taxon>
    </lineage>
</organism>
<protein>
    <recommendedName>
        <fullName evidence="4">NADH:quinone oxidoreductase/Mrp antiporter transmembrane domain-containing protein</fullName>
    </recommendedName>
</protein>
<evidence type="ECO:0000256" key="3">
    <source>
        <dbReference type="SAM" id="Phobius"/>
    </source>
</evidence>
<keyword evidence="3" id="KW-0472">Membrane</keyword>
<evidence type="ECO:0000313" key="5">
    <source>
        <dbReference type="EMBL" id="KAH0446564.1"/>
    </source>
</evidence>
<accession>A0AAV7FJC3</accession>
<gene>
    <name evidence="5" type="ORF">IEQ34_024598</name>
</gene>
<comment type="caution">
    <text evidence="5">The sequence shown here is derived from an EMBL/GenBank/DDBJ whole genome shotgun (WGS) entry which is preliminary data.</text>
</comment>
<dbReference type="AlphaFoldDB" id="A0AAV7FJC3"/>
<dbReference type="GO" id="GO:0009536">
    <property type="term" value="C:plastid"/>
    <property type="evidence" value="ECO:0007669"/>
    <property type="project" value="UniProtKB-ARBA"/>
</dbReference>
<proteinExistence type="predicted"/>
<dbReference type="InterPro" id="IPR001750">
    <property type="entry name" value="ND/Mrp_TM"/>
</dbReference>
<keyword evidence="6" id="KW-1185">Reference proteome</keyword>
<reference evidence="5 6" key="1">
    <citation type="journal article" date="2021" name="Hortic Res">
        <title>Chromosome-scale assembly of the Dendrobium chrysotoxum genome enhances the understanding of orchid evolution.</title>
        <authorList>
            <person name="Zhang Y."/>
            <person name="Zhang G.Q."/>
            <person name="Zhang D."/>
            <person name="Liu X.D."/>
            <person name="Xu X.Y."/>
            <person name="Sun W.H."/>
            <person name="Yu X."/>
            <person name="Zhu X."/>
            <person name="Wang Z.W."/>
            <person name="Zhao X."/>
            <person name="Zhong W.Y."/>
            <person name="Chen H."/>
            <person name="Yin W.L."/>
            <person name="Huang T."/>
            <person name="Niu S.C."/>
            <person name="Liu Z.J."/>
        </authorList>
    </citation>
    <scope>NUCLEOTIDE SEQUENCE [LARGE SCALE GENOMIC DNA]</scope>
    <source>
        <strain evidence="5">Lindl</strain>
    </source>
</reference>
<sequence length="143" mass="15697">MHLITLHDSAGSGNPLGVSGCTDISIITTNDFLYMTQLFIFLGSIILAAIVLKLSLYGIFRLILILSPKAYIIYTFIIFTIGVLTIVYANQFTIRNLLSLNMDALGNISISLTNMALFLTISVTLIIGYFTLANNKDKLTPNN</sequence>
<keyword evidence="3" id="KW-1133">Transmembrane helix</keyword>
<dbReference type="Proteomes" id="UP000775213">
    <property type="component" value="Unassembled WGS sequence"/>
</dbReference>
<evidence type="ECO:0000313" key="6">
    <source>
        <dbReference type="Proteomes" id="UP000775213"/>
    </source>
</evidence>
<evidence type="ECO:0000256" key="1">
    <source>
        <dbReference type="ARBA" id="ARBA00022967"/>
    </source>
</evidence>
<keyword evidence="3" id="KW-0812">Transmembrane</keyword>
<keyword evidence="2" id="KW-0520">NAD</keyword>
<feature type="transmembrane region" description="Helical" evidence="3">
    <location>
        <begin position="71"/>
        <end position="89"/>
    </location>
</feature>
<evidence type="ECO:0000259" key="4">
    <source>
        <dbReference type="Pfam" id="PF00361"/>
    </source>
</evidence>
<name>A0AAV7FJC3_DENCH</name>
<evidence type="ECO:0000256" key="2">
    <source>
        <dbReference type="ARBA" id="ARBA00023027"/>
    </source>
</evidence>
<dbReference type="Pfam" id="PF00361">
    <property type="entry name" value="Proton_antipo_M"/>
    <property type="match status" value="1"/>
</dbReference>
<feature type="transmembrane region" description="Helical" evidence="3">
    <location>
        <begin position="109"/>
        <end position="132"/>
    </location>
</feature>